<feature type="binding site" description="covalent" evidence="8">
    <location>
        <position position="61"/>
    </location>
    <ligand>
        <name>heme c</name>
        <dbReference type="ChEBI" id="CHEBI:61717"/>
    </ligand>
</feature>
<dbReference type="GO" id="GO:0009055">
    <property type="term" value="F:electron transfer activity"/>
    <property type="evidence" value="ECO:0007669"/>
    <property type="project" value="InterPro"/>
</dbReference>
<keyword evidence="6 8" id="KW-0408">Iron</keyword>
<dbReference type="InterPro" id="IPR009056">
    <property type="entry name" value="Cyt_c-like_dom"/>
</dbReference>
<evidence type="ECO:0000256" key="1">
    <source>
        <dbReference type="ARBA" id="ARBA00004370"/>
    </source>
</evidence>
<keyword evidence="3 9" id="KW-0812">Transmembrane</keyword>
<keyword evidence="2 8" id="KW-0349">Heme</keyword>
<feature type="binding site" description="covalent" evidence="8">
    <location>
        <position position="64"/>
    </location>
    <ligand>
        <name>heme c</name>
        <dbReference type="ChEBI" id="CHEBI:61717"/>
    </ligand>
</feature>
<dbReference type="InterPro" id="IPR036909">
    <property type="entry name" value="Cyt_c-like_dom_sf"/>
</dbReference>
<protein>
    <submittedName>
        <fullName evidence="11">Cytochrome c1</fullName>
    </submittedName>
</protein>
<dbReference type="Gene3D" id="1.10.760.10">
    <property type="entry name" value="Cytochrome c-like domain"/>
    <property type="match status" value="1"/>
</dbReference>
<reference evidence="11" key="1">
    <citation type="journal article" date="2014" name="Int. J. Syst. Evol. Microbiol.">
        <title>Complete genome sequence of Corynebacterium casei LMG S-19264T (=DSM 44701T), isolated from a smear-ripened cheese.</title>
        <authorList>
            <consortium name="US DOE Joint Genome Institute (JGI-PGF)"/>
            <person name="Walter F."/>
            <person name="Albersmeier A."/>
            <person name="Kalinowski J."/>
            <person name="Ruckert C."/>
        </authorList>
    </citation>
    <scope>NUCLEOTIDE SEQUENCE</scope>
    <source>
        <strain evidence="11">KCTC 32501</strain>
    </source>
</reference>
<name>A0A8J3CML4_9BURK</name>
<sequence length="256" mass="29248">MKKWIYAFYALMAVLVSAVAYDRFVVGTGGSHDPVPLQAANVDMSDKESLQRGAKVFRDYCLSCHGLSSVRYNQLVKIGISEDDIKRQMITNNGKAGDLMQVASRREDAAKWFGVPPPDLSLVASARNPDWIYTYLISFYRDDERPTGWNNALFPNVGMPHALWTEEGIKVPKFVEKEEHGEKVKVIEGYDMQRAGLLEKPEDYQRMAHDVTNFLTWASEPDQLSRKYIGFGVLAFLLILFFLARQLSKNYWKDIH</sequence>
<evidence type="ECO:0000256" key="9">
    <source>
        <dbReference type="SAM" id="Phobius"/>
    </source>
</evidence>
<evidence type="ECO:0000256" key="5">
    <source>
        <dbReference type="ARBA" id="ARBA00022989"/>
    </source>
</evidence>
<dbReference type="RefSeq" id="WP_189493040.1">
    <property type="nucleotide sequence ID" value="NZ_BMZG01000005.1"/>
</dbReference>
<dbReference type="PANTHER" id="PTHR10266">
    <property type="entry name" value="CYTOCHROME C1"/>
    <property type="match status" value="1"/>
</dbReference>
<dbReference type="SUPFAM" id="SSF46626">
    <property type="entry name" value="Cytochrome c"/>
    <property type="match status" value="1"/>
</dbReference>
<comment type="cofactor">
    <cofactor evidence="8">
        <name>heme c</name>
        <dbReference type="ChEBI" id="CHEBI:61717"/>
    </cofactor>
    <text evidence="8">Binds 1 heme c group covalently per subunit.</text>
</comment>
<evidence type="ECO:0000256" key="3">
    <source>
        <dbReference type="ARBA" id="ARBA00022692"/>
    </source>
</evidence>
<keyword evidence="7 9" id="KW-0472">Membrane</keyword>
<evidence type="ECO:0000256" key="2">
    <source>
        <dbReference type="ARBA" id="ARBA00022617"/>
    </source>
</evidence>
<dbReference type="GO" id="GO:0016020">
    <property type="term" value="C:membrane"/>
    <property type="evidence" value="ECO:0007669"/>
    <property type="project" value="UniProtKB-SubCell"/>
</dbReference>
<dbReference type="EMBL" id="BMZG01000005">
    <property type="protein sequence ID" value="GHA72674.1"/>
    <property type="molecule type" value="Genomic_DNA"/>
</dbReference>
<dbReference type="AlphaFoldDB" id="A0A8J3CML4"/>
<keyword evidence="5 9" id="KW-1133">Transmembrane helix</keyword>
<gene>
    <name evidence="11" type="primary">petC</name>
    <name evidence="11" type="ORF">GCM10009007_12120</name>
</gene>
<feature type="domain" description="Cytochrome c" evidence="10">
    <location>
        <begin position="48"/>
        <end position="195"/>
    </location>
</feature>
<dbReference type="PROSITE" id="PS51007">
    <property type="entry name" value="CYTC"/>
    <property type="match status" value="1"/>
</dbReference>
<proteinExistence type="predicted"/>
<evidence type="ECO:0000256" key="4">
    <source>
        <dbReference type="ARBA" id="ARBA00022723"/>
    </source>
</evidence>
<dbReference type="GO" id="GO:0020037">
    <property type="term" value="F:heme binding"/>
    <property type="evidence" value="ECO:0007669"/>
    <property type="project" value="InterPro"/>
</dbReference>
<dbReference type="GO" id="GO:0046872">
    <property type="term" value="F:metal ion binding"/>
    <property type="evidence" value="ECO:0007669"/>
    <property type="project" value="UniProtKB-KW"/>
</dbReference>
<dbReference type="PANTHER" id="PTHR10266:SF3">
    <property type="entry name" value="CYTOCHROME C1, HEME PROTEIN, MITOCHONDRIAL"/>
    <property type="match status" value="1"/>
</dbReference>
<dbReference type="Proteomes" id="UP000614287">
    <property type="component" value="Unassembled WGS sequence"/>
</dbReference>
<organism evidence="11 12">
    <name type="scientific">Formosimonas limnophila</name>
    <dbReference type="NCBI Taxonomy" id="1384487"/>
    <lineage>
        <taxon>Bacteria</taxon>
        <taxon>Pseudomonadati</taxon>
        <taxon>Pseudomonadota</taxon>
        <taxon>Betaproteobacteria</taxon>
        <taxon>Burkholderiales</taxon>
        <taxon>Burkholderiaceae</taxon>
        <taxon>Formosimonas</taxon>
    </lineage>
</organism>
<feature type="binding site" description="covalent" evidence="8">
    <location>
        <position position="65"/>
    </location>
    <ligand>
        <name>heme c</name>
        <dbReference type="ChEBI" id="CHEBI:61717"/>
    </ligand>
</feature>
<evidence type="ECO:0000256" key="6">
    <source>
        <dbReference type="ARBA" id="ARBA00023004"/>
    </source>
</evidence>
<dbReference type="PRINTS" id="PR00603">
    <property type="entry name" value="CYTOCHROMEC1"/>
</dbReference>
<evidence type="ECO:0000313" key="12">
    <source>
        <dbReference type="Proteomes" id="UP000614287"/>
    </source>
</evidence>
<accession>A0A8J3CML4</accession>
<comment type="subcellular location">
    <subcellularLocation>
        <location evidence="1">Membrane</location>
    </subcellularLocation>
</comment>
<evidence type="ECO:0000259" key="10">
    <source>
        <dbReference type="PROSITE" id="PS51007"/>
    </source>
</evidence>
<comment type="caution">
    <text evidence="11">The sequence shown here is derived from an EMBL/GenBank/DDBJ whole genome shotgun (WGS) entry which is preliminary data.</text>
</comment>
<feature type="transmembrane region" description="Helical" evidence="9">
    <location>
        <begin position="228"/>
        <end position="244"/>
    </location>
</feature>
<dbReference type="InterPro" id="IPR002326">
    <property type="entry name" value="Cyt_c1"/>
</dbReference>
<reference evidence="11" key="2">
    <citation type="submission" date="2020-09" db="EMBL/GenBank/DDBJ databases">
        <authorList>
            <person name="Sun Q."/>
            <person name="Kim S."/>
        </authorList>
    </citation>
    <scope>NUCLEOTIDE SEQUENCE</scope>
    <source>
        <strain evidence="11">KCTC 32501</strain>
    </source>
</reference>
<evidence type="ECO:0000256" key="8">
    <source>
        <dbReference type="PIRSR" id="PIRSR602326-1"/>
    </source>
</evidence>
<dbReference type="Pfam" id="PF02167">
    <property type="entry name" value="Cytochrom_C1"/>
    <property type="match status" value="1"/>
</dbReference>
<evidence type="ECO:0000256" key="7">
    <source>
        <dbReference type="ARBA" id="ARBA00023136"/>
    </source>
</evidence>
<keyword evidence="4 8" id="KW-0479">Metal-binding</keyword>
<evidence type="ECO:0000313" key="11">
    <source>
        <dbReference type="EMBL" id="GHA72674.1"/>
    </source>
</evidence>
<keyword evidence="12" id="KW-1185">Reference proteome</keyword>